<accession>A0A3A4N5X7</accession>
<proteinExistence type="predicted"/>
<reference evidence="3 4" key="1">
    <citation type="journal article" date="2017" name="ISME J.">
        <title>Energy and carbon metabolisms in a deep terrestrial subsurface fluid microbial community.</title>
        <authorList>
            <person name="Momper L."/>
            <person name="Jungbluth S.P."/>
            <person name="Lee M.D."/>
            <person name="Amend J.P."/>
        </authorList>
    </citation>
    <scope>NUCLEOTIDE SEQUENCE [LARGE SCALE GENOMIC DNA]</scope>
    <source>
        <strain evidence="3">SURF_5</strain>
    </source>
</reference>
<dbReference type="Gene3D" id="1.10.3210.10">
    <property type="entry name" value="Hypothetical protein af1432"/>
    <property type="match status" value="1"/>
</dbReference>
<comment type="caution">
    <text evidence="3">The sequence shown here is derived from an EMBL/GenBank/DDBJ whole genome shotgun (WGS) entry which is preliminary data.</text>
</comment>
<organism evidence="3 4">
    <name type="scientific">Abyssobacteria bacterium (strain SURF_5)</name>
    <dbReference type="NCBI Taxonomy" id="2093360"/>
    <lineage>
        <taxon>Bacteria</taxon>
        <taxon>Pseudomonadati</taxon>
        <taxon>Candidatus Hydrogenedentota</taxon>
        <taxon>Candidatus Abyssobacteria</taxon>
    </lineage>
</organism>
<evidence type="ECO:0000259" key="2">
    <source>
        <dbReference type="Pfam" id="PF01966"/>
    </source>
</evidence>
<dbReference type="SUPFAM" id="SSF109604">
    <property type="entry name" value="HD-domain/PDEase-like"/>
    <property type="match status" value="1"/>
</dbReference>
<name>A0A3A4N5X7_ABYX5</name>
<gene>
    <name evidence="3" type="ORF">C4520_17245</name>
</gene>
<dbReference type="Proteomes" id="UP000265882">
    <property type="component" value="Unassembled WGS sequence"/>
</dbReference>
<feature type="compositionally biased region" description="Basic and acidic residues" evidence="1">
    <location>
        <begin position="1"/>
        <end position="12"/>
    </location>
</feature>
<protein>
    <submittedName>
        <fullName evidence="3">HD domain-containing protein</fullName>
    </submittedName>
</protein>
<dbReference type="InterPro" id="IPR003607">
    <property type="entry name" value="HD/PDEase_dom"/>
</dbReference>
<evidence type="ECO:0000256" key="1">
    <source>
        <dbReference type="SAM" id="MobiDB-lite"/>
    </source>
</evidence>
<sequence length="205" mass="23111">MLPVRKSGDRNGPHSLPQRRREPVGLRQVSAAPHPRRRPLMMENVPKEAITAEMQRVFGADTRRINHALDVLSFAERILLKETADRGVVVPAALLHDIGIHEAERKYNSTAAVYQQIEGPPIAKGILTELGMQPHLVSEVCDIIAHHHAPRADESSNFKVLYDADLIVNLRDDFSHLSQSRLKEKIDRMFFTEAGRRLAAEILLK</sequence>
<dbReference type="AlphaFoldDB" id="A0A3A4N5X7"/>
<dbReference type="EMBL" id="QZKU01000117">
    <property type="protein sequence ID" value="RJP17248.1"/>
    <property type="molecule type" value="Genomic_DNA"/>
</dbReference>
<dbReference type="InterPro" id="IPR006674">
    <property type="entry name" value="HD_domain"/>
</dbReference>
<evidence type="ECO:0000313" key="3">
    <source>
        <dbReference type="EMBL" id="RJP17248.1"/>
    </source>
</evidence>
<feature type="region of interest" description="Disordered" evidence="1">
    <location>
        <begin position="1"/>
        <end position="38"/>
    </location>
</feature>
<dbReference type="Pfam" id="PF01966">
    <property type="entry name" value="HD"/>
    <property type="match status" value="1"/>
</dbReference>
<feature type="domain" description="HD" evidence="2">
    <location>
        <begin position="64"/>
        <end position="166"/>
    </location>
</feature>
<dbReference type="CDD" id="cd00077">
    <property type="entry name" value="HDc"/>
    <property type="match status" value="1"/>
</dbReference>
<evidence type="ECO:0000313" key="4">
    <source>
        <dbReference type="Proteomes" id="UP000265882"/>
    </source>
</evidence>